<feature type="region of interest" description="Disordered" evidence="1">
    <location>
        <begin position="60"/>
        <end position="95"/>
    </location>
</feature>
<reference evidence="2 3" key="1">
    <citation type="submission" date="2018-05" db="EMBL/GenBank/DDBJ databases">
        <title>Genomic Encyclopedia of Type Strains, Phase IV (KMG-V): Genome sequencing to study the core and pangenomes of soil and plant-associated prokaryotes.</title>
        <authorList>
            <person name="Whitman W."/>
        </authorList>
    </citation>
    <scope>NUCLEOTIDE SEQUENCE [LARGE SCALE GENOMIC DNA]</scope>
    <source>
        <strain evidence="2 3">SCZa-39</strain>
    </source>
</reference>
<feature type="compositionally biased region" description="Basic and acidic residues" evidence="1">
    <location>
        <begin position="68"/>
        <end position="95"/>
    </location>
</feature>
<evidence type="ECO:0000313" key="3">
    <source>
        <dbReference type="Proteomes" id="UP000245712"/>
    </source>
</evidence>
<comment type="caution">
    <text evidence="2">The sequence shown here is derived from an EMBL/GenBank/DDBJ whole genome shotgun (WGS) entry which is preliminary data.</text>
</comment>
<dbReference type="Proteomes" id="UP000245712">
    <property type="component" value="Unassembled WGS sequence"/>
</dbReference>
<evidence type="ECO:0000256" key="1">
    <source>
        <dbReference type="SAM" id="MobiDB-lite"/>
    </source>
</evidence>
<evidence type="ECO:0000313" key="2">
    <source>
        <dbReference type="EMBL" id="PVX77181.1"/>
    </source>
</evidence>
<proteinExistence type="predicted"/>
<protein>
    <submittedName>
        <fullName evidence="2">Uncharacterized protein</fullName>
    </submittedName>
</protein>
<sequence>MAVLTTKQRKAMPAKEFAGGKGGKAGDTGRFPLNDKAHIKAAESYERFATPAEKVKIDAAANKAFPSRGERTETNKRTSEVRHPQSHGEWENLGK</sequence>
<accession>A0ABX5KG17</accession>
<gene>
    <name evidence="2" type="ORF">C7402_115240</name>
</gene>
<feature type="region of interest" description="Disordered" evidence="1">
    <location>
        <begin position="1"/>
        <end position="32"/>
    </location>
</feature>
<keyword evidence="3" id="KW-1185">Reference proteome</keyword>
<name>A0ABX5KG17_9BURK</name>
<organism evidence="2 3">
    <name type="scientific">Paraburkholderia unamae</name>
    <dbReference type="NCBI Taxonomy" id="219649"/>
    <lineage>
        <taxon>Bacteria</taxon>
        <taxon>Pseudomonadati</taxon>
        <taxon>Pseudomonadota</taxon>
        <taxon>Betaproteobacteria</taxon>
        <taxon>Burkholderiales</taxon>
        <taxon>Burkholderiaceae</taxon>
        <taxon>Paraburkholderia</taxon>
    </lineage>
</organism>
<dbReference type="RefSeq" id="WP_116613114.1">
    <property type="nucleotide sequence ID" value="NZ_QEOB01000015.1"/>
</dbReference>
<dbReference type="EMBL" id="QEOB01000015">
    <property type="protein sequence ID" value="PVX77181.1"/>
    <property type="molecule type" value="Genomic_DNA"/>
</dbReference>